<dbReference type="InterPro" id="IPR003696">
    <property type="entry name" value="Carbtransf_dom"/>
</dbReference>
<comment type="similarity">
    <text evidence="1">Belongs to the NodU/CmcH family.</text>
</comment>
<accession>A0A2D0IRP2</accession>
<dbReference type="GO" id="GO:0016740">
    <property type="term" value="F:transferase activity"/>
    <property type="evidence" value="ECO:0007669"/>
    <property type="project" value="UniProtKB-KW"/>
</dbReference>
<dbReference type="OrthoDB" id="9780777at2"/>
<comment type="caution">
    <text evidence="4">The sequence shown here is derived from an EMBL/GenBank/DDBJ whole genome shotgun (WGS) entry which is preliminary data.</text>
</comment>
<dbReference type="PANTHER" id="PTHR34847">
    <property type="entry name" value="NODULATION PROTEIN U"/>
    <property type="match status" value="1"/>
</dbReference>
<organism evidence="4 5">
    <name type="scientific">Xenorhabdus budapestensis</name>
    <dbReference type="NCBI Taxonomy" id="290110"/>
    <lineage>
        <taxon>Bacteria</taxon>
        <taxon>Pseudomonadati</taxon>
        <taxon>Pseudomonadota</taxon>
        <taxon>Gammaproteobacteria</taxon>
        <taxon>Enterobacterales</taxon>
        <taxon>Morganellaceae</taxon>
        <taxon>Xenorhabdus</taxon>
    </lineage>
</organism>
<feature type="domain" description="Carbamoyltransferase" evidence="2">
    <location>
        <begin position="10"/>
        <end position="349"/>
    </location>
</feature>
<dbReference type="CDD" id="cd24098">
    <property type="entry name" value="ASKHA_NBD_TobZ_N"/>
    <property type="match status" value="1"/>
</dbReference>
<dbReference type="PANTHER" id="PTHR34847:SF1">
    <property type="entry name" value="NODULATION PROTEIN U"/>
    <property type="match status" value="1"/>
</dbReference>
<keyword evidence="4" id="KW-0808">Transferase</keyword>
<dbReference type="InterPro" id="IPR031730">
    <property type="entry name" value="Carbam_trans_C"/>
</dbReference>
<name>A0A2D0IRP2_XENBU</name>
<dbReference type="InterPro" id="IPR038152">
    <property type="entry name" value="Carbam_trans_C_sf"/>
</dbReference>
<protein>
    <submittedName>
        <fullName evidence="4">Carbamoyltransferase</fullName>
    </submittedName>
</protein>
<evidence type="ECO:0000313" key="5">
    <source>
        <dbReference type="Proteomes" id="UP000225833"/>
    </source>
</evidence>
<evidence type="ECO:0000256" key="1">
    <source>
        <dbReference type="ARBA" id="ARBA00006129"/>
    </source>
</evidence>
<dbReference type="Gene3D" id="3.30.420.40">
    <property type="match status" value="2"/>
</dbReference>
<dbReference type="AlphaFoldDB" id="A0A2D0IRP2"/>
<reference evidence="4 5" key="1">
    <citation type="journal article" date="2017" name="Nat. Microbiol.">
        <title>Natural product diversity associated with the nematode symbionts Photorhabdus and Xenorhabdus.</title>
        <authorList>
            <person name="Tobias N.J."/>
            <person name="Wolff H."/>
            <person name="Djahanschiri B."/>
            <person name="Grundmann F."/>
            <person name="Kronenwerth M."/>
            <person name="Shi Y.M."/>
            <person name="Simonyi S."/>
            <person name="Grun P."/>
            <person name="Shapiro-Ilan D."/>
            <person name="Pidot S.J."/>
            <person name="Stinear T.P."/>
            <person name="Ebersberger I."/>
            <person name="Bode H.B."/>
        </authorList>
    </citation>
    <scope>NUCLEOTIDE SEQUENCE [LARGE SCALE GENOMIC DNA]</scope>
    <source>
        <strain evidence="4 5">DSM 16342</strain>
    </source>
</reference>
<evidence type="ECO:0000259" key="2">
    <source>
        <dbReference type="Pfam" id="PF02543"/>
    </source>
</evidence>
<dbReference type="Pfam" id="PF16861">
    <property type="entry name" value="Carbam_trans_C"/>
    <property type="match status" value="1"/>
</dbReference>
<dbReference type="EMBL" id="NIBS01000024">
    <property type="protein sequence ID" value="PHM24563.1"/>
    <property type="molecule type" value="Genomic_DNA"/>
</dbReference>
<proteinExistence type="inferred from homology"/>
<dbReference type="InterPro" id="IPR043129">
    <property type="entry name" value="ATPase_NBD"/>
</dbReference>
<evidence type="ECO:0000313" key="4">
    <source>
        <dbReference type="EMBL" id="PHM24563.1"/>
    </source>
</evidence>
<dbReference type="RefSeq" id="WP_099137002.1">
    <property type="nucleotide sequence ID" value="NZ_CAWNNJ010000091.1"/>
</dbReference>
<dbReference type="Gene3D" id="3.90.870.20">
    <property type="entry name" value="Carbamoyltransferase, C-terminal domain"/>
    <property type="match status" value="1"/>
</dbReference>
<sequence>MASNQDKFNIGLSCYYHDSVVALMKGNDLISALQEERFTRIKQDKNFPELALKRILEDNKISLSNIDKIYYYENPEKKFNRIVETYSCFGLKGFSSFNEEVPLWFTEKRHVKNKLERELTRLYPNEDIPDIEYTDHHHSHAASAFYPSPFKTAAVLCIDGVGEWATTSAWLGNEQTLKKIWEIKFPHSLGLLYSAFTWYCGFKVDSGEYKLMGLAPYGKPIYVDIIKNNIIKINKDGSFILNMKYFDYAVGNCMISDCFSDLFGHPPRAAESELNQHYLDMAASIQAITEEVVINITRHLKKTTGETNLCMAGGVALNCVANGKIAKEKIFENIWIQPAAGDSGGAIGALYAGMIKNEYINRQQYGTDQMSGAYLGTSYNDLYVKEYLESVNAVYHEYSWEKVIDCTVSKLLDGGVIGWYQDRMEFGPRALGNRSIIGDPRNTSMQSVMNLKIKNRESFRPFAPIVMEEHASEWFDIYQKNEYMLFVSNVINNKLIPYQDDNLHGIDKLRVIRSQIPAVTHVDNSARVQILSRKNNTKFHDLLAHFHLKCGCPVLINTSFNVRGEPIVESPHDAYKCFMRTKIDMLVIGNIVCFKSEQPPLLNDEDWQNTYTLD</sequence>
<evidence type="ECO:0000259" key="3">
    <source>
        <dbReference type="Pfam" id="PF16861"/>
    </source>
</evidence>
<dbReference type="SUPFAM" id="SSF53067">
    <property type="entry name" value="Actin-like ATPase domain"/>
    <property type="match status" value="1"/>
</dbReference>
<dbReference type="Pfam" id="PF02543">
    <property type="entry name" value="Carbam_trans_N"/>
    <property type="match status" value="1"/>
</dbReference>
<dbReference type="Proteomes" id="UP000225833">
    <property type="component" value="Unassembled WGS sequence"/>
</dbReference>
<feature type="domain" description="Carbamoyltransferase C-terminal" evidence="3">
    <location>
        <begin position="409"/>
        <end position="593"/>
    </location>
</feature>
<gene>
    <name evidence="4" type="ORF">Xbud_03271</name>
</gene>
<dbReference type="InterPro" id="IPR051338">
    <property type="entry name" value="NodU/CmcH_Carbamoyltrnsfr"/>
</dbReference>